<gene>
    <name evidence="1" type="ORF">GCM10007315_25190</name>
</gene>
<sequence>MTEAELRKRVEALGLALDPRAFAAALQGAQHLRAEVARVKAYLERPEP</sequence>
<evidence type="ECO:0000313" key="2">
    <source>
        <dbReference type="Proteomes" id="UP000638981"/>
    </source>
</evidence>
<name>A0A918WKN5_9RHOB</name>
<protein>
    <submittedName>
        <fullName evidence="1">Uncharacterized protein</fullName>
    </submittedName>
</protein>
<dbReference type="RefSeq" id="WP_189412033.1">
    <property type="nucleotide sequence ID" value="NZ_BMYJ01000007.1"/>
</dbReference>
<dbReference type="EMBL" id="BMYJ01000007">
    <property type="protein sequence ID" value="GHC60201.1"/>
    <property type="molecule type" value="Genomic_DNA"/>
</dbReference>
<reference evidence="1" key="1">
    <citation type="journal article" date="2014" name="Int. J. Syst. Evol. Microbiol.">
        <title>Complete genome sequence of Corynebacterium casei LMG S-19264T (=DSM 44701T), isolated from a smear-ripened cheese.</title>
        <authorList>
            <consortium name="US DOE Joint Genome Institute (JGI-PGF)"/>
            <person name="Walter F."/>
            <person name="Albersmeier A."/>
            <person name="Kalinowski J."/>
            <person name="Ruckert C."/>
        </authorList>
    </citation>
    <scope>NUCLEOTIDE SEQUENCE</scope>
    <source>
        <strain evidence="1">KCTC 23310</strain>
    </source>
</reference>
<dbReference type="Proteomes" id="UP000638981">
    <property type="component" value="Unassembled WGS sequence"/>
</dbReference>
<keyword evidence="2" id="KW-1185">Reference proteome</keyword>
<accession>A0A918WKN5</accession>
<organism evidence="1 2">
    <name type="scientific">Neogemmobacter tilapiae</name>
    <dbReference type="NCBI Taxonomy" id="875041"/>
    <lineage>
        <taxon>Bacteria</taxon>
        <taxon>Pseudomonadati</taxon>
        <taxon>Pseudomonadota</taxon>
        <taxon>Alphaproteobacteria</taxon>
        <taxon>Rhodobacterales</taxon>
        <taxon>Paracoccaceae</taxon>
        <taxon>Neogemmobacter</taxon>
    </lineage>
</organism>
<dbReference type="AlphaFoldDB" id="A0A918WKN5"/>
<comment type="caution">
    <text evidence="1">The sequence shown here is derived from an EMBL/GenBank/DDBJ whole genome shotgun (WGS) entry which is preliminary data.</text>
</comment>
<proteinExistence type="predicted"/>
<reference evidence="1" key="2">
    <citation type="submission" date="2020-09" db="EMBL/GenBank/DDBJ databases">
        <authorList>
            <person name="Sun Q."/>
            <person name="Kim S."/>
        </authorList>
    </citation>
    <scope>NUCLEOTIDE SEQUENCE</scope>
    <source>
        <strain evidence="1">KCTC 23310</strain>
    </source>
</reference>
<evidence type="ECO:0000313" key="1">
    <source>
        <dbReference type="EMBL" id="GHC60201.1"/>
    </source>
</evidence>